<protein>
    <submittedName>
        <fullName evidence="1">Uncharacterized protein</fullName>
    </submittedName>
</protein>
<proteinExistence type="predicted"/>
<dbReference type="EMBL" id="GBXM01009925">
    <property type="protein sequence ID" value="JAH98652.1"/>
    <property type="molecule type" value="Transcribed_RNA"/>
</dbReference>
<organism evidence="1">
    <name type="scientific">Anguilla anguilla</name>
    <name type="common">European freshwater eel</name>
    <name type="synonym">Muraena anguilla</name>
    <dbReference type="NCBI Taxonomy" id="7936"/>
    <lineage>
        <taxon>Eukaryota</taxon>
        <taxon>Metazoa</taxon>
        <taxon>Chordata</taxon>
        <taxon>Craniata</taxon>
        <taxon>Vertebrata</taxon>
        <taxon>Euteleostomi</taxon>
        <taxon>Actinopterygii</taxon>
        <taxon>Neopterygii</taxon>
        <taxon>Teleostei</taxon>
        <taxon>Anguilliformes</taxon>
        <taxon>Anguillidae</taxon>
        <taxon>Anguilla</taxon>
    </lineage>
</organism>
<name>A0A0E9X7C5_ANGAN</name>
<dbReference type="AlphaFoldDB" id="A0A0E9X7C5"/>
<sequence>MMREMMEPGSSTTSKNVTKETATMIHSIAFNVKNQITGTLCVKSSVSERDLINVCVVILHLKTL</sequence>
<reference evidence="1" key="1">
    <citation type="submission" date="2014-11" db="EMBL/GenBank/DDBJ databases">
        <authorList>
            <person name="Amaro Gonzalez C."/>
        </authorList>
    </citation>
    <scope>NUCLEOTIDE SEQUENCE</scope>
</reference>
<evidence type="ECO:0000313" key="1">
    <source>
        <dbReference type="EMBL" id="JAH98652.1"/>
    </source>
</evidence>
<accession>A0A0E9X7C5</accession>
<reference evidence="1" key="2">
    <citation type="journal article" date="2015" name="Fish Shellfish Immunol.">
        <title>Early steps in the European eel (Anguilla anguilla)-Vibrio vulnificus interaction in the gills: Role of the RtxA13 toxin.</title>
        <authorList>
            <person name="Callol A."/>
            <person name="Pajuelo D."/>
            <person name="Ebbesson L."/>
            <person name="Teles M."/>
            <person name="MacKenzie S."/>
            <person name="Amaro C."/>
        </authorList>
    </citation>
    <scope>NUCLEOTIDE SEQUENCE</scope>
</reference>